<proteinExistence type="predicted"/>
<dbReference type="GO" id="GO:0046872">
    <property type="term" value="F:metal ion binding"/>
    <property type="evidence" value="ECO:0007669"/>
    <property type="project" value="UniProtKB-KW"/>
</dbReference>
<evidence type="ECO:0000256" key="1">
    <source>
        <dbReference type="ARBA" id="ARBA00001946"/>
    </source>
</evidence>
<dbReference type="GO" id="GO:0044281">
    <property type="term" value="P:small molecule metabolic process"/>
    <property type="evidence" value="ECO:0007669"/>
    <property type="project" value="UniProtKB-ARBA"/>
</dbReference>
<dbReference type="InterPro" id="IPR006549">
    <property type="entry name" value="HAD-SF_hydro_IIIA"/>
</dbReference>
<dbReference type="Proteomes" id="UP000184097">
    <property type="component" value="Unassembled WGS sequence"/>
</dbReference>
<dbReference type="SUPFAM" id="SSF56784">
    <property type="entry name" value="HAD-like"/>
    <property type="match status" value="1"/>
</dbReference>
<dbReference type="RefSeq" id="WP_072703467.1">
    <property type="nucleotide sequence ID" value="NZ_FRDH01000007.1"/>
</dbReference>
<dbReference type="PANTHER" id="PTHR46470:SF2">
    <property type="entry name" value="GLYCERALDEHYDE 3-PHOSPHATE PHOSPHATASE"/>
    <property type="match status" value="1"/>
</dbReference>
<dbReference type="NCBIfam" id="TIGR01509">
    <property type="entry name" value="HAD-SF-IA-v3"/>
    <property type="match status" value="1"/>
</dbReference>
<keyword evidence="3 5" id="KW-0378">Hydrolase</keyword>
<keyword evidence="2" id="KW-0479">Metal-binding</keyword>
<protein>
    <submittedName>
        <fullName evidence="5">Putative hydrolase of the HAD superfamily</fullName>
    </submittedName>
</protein>
<dbReference type="EMBL" id="FRDH01000007">
    <property type="protein sequence ID" value="SHN58754.1"/>
    <property type="molecule type" value="Genomic_DNA"/>
</dbReference>
<dbReference type="InterPro" id="IPR036412">
    <property type="entry name" value="HAD-like_sf"/>
</dbReference>
<dbReference type="Pfam" id="PF13419">
    <property type="entry name" value="HAD_2"/>
    <property type="match status" value="1"/>
</dbReference>
<reference evidence="5 6" key="1">
    <citation type="submission" date="2016-12" db="EMBL/GenBank/DDBJ databases">
        <authorList>
            <person name="Song W.-J."/>
            <person name="Kurnit D.M."/>
        </authorList>
    </citation>
    <scope>NUCLEOTIDE SEQUENCE [LARGE SCALE GENOMIC DNA]</scope>
    <source>
        <strain evidence="5 6">DSM 14810</strain>
    </source>
</reference>
<evidence type="ECO:0000256" key="3">
    <source>
        <dbReference type="ARBA" id="ARBA00022801"/>
    </source>
</evidence>
<dbReference type="InterPro" id="IPR051400">
    <property type="entry name" value="HAD-like_hydrolase"/>
</dbReference>
<dbReference type="SFLD" id="SFLDS00003">
    <property type="entry name" value="Haloacid_Dehalogenase"/>
    <property type="match status" value="1"/>
</dbReference>
<dbReference type="InterPro" id="IPR023214">
    <property type="entry name" value="HAD_sf"/>
</dbReference>
<evidence type="ECO:0000256" key="4">
    <source>
        <dbReference type="ARBA" id="ARBA00022842"/>
    </source>
</evidence>
<accession>A0A1M7SJX3</accession>
<dbReference type="PANTHER" id="PTHR46470">
    <property type="entry name" value="N-ACYLNEURAMINATE-9-PHOSPHATASE"/>
    <property type="match status" value="1"/>
</dbReference>
<dbReference type="AlphaFoldDB" id="A0A1M7SJX3"/>
<sequence length="204" mass="23768">MDGIKWLFFDIGSTLADESLVYEEIYRKIAKSANKTYDFVYEKALEYYKQNKRGDKEVSKLLGVEKPIWEPQYERLYDDAKECLERLSRKYKIGIIANQIPGTEQRLEKFGIRKYIDVIVASAEEGVAKPDRRMFEIALERANCSADQAVMVGDRIDYDIVPAKNMGMKTIWVKQGMGQYWIFSDESERPDYEVDSLSELLEIL</sequence>
<dbReference type="GO" id="GO:0016791">
    <property type="term" value="F:phosphatase activity"/>
    <property type="evidence" value="ECO:0007669"/>
    <property type="project" value="TreeGrafter"/>
</dbReference>
<keyword evidence="4" id="KW-0460">Magnesium</keyword>
<comment type="cofactor">
    <cofactor evidence="1">
        <name>Mg(2+)</name>
        <dbReference type="ChEBI" id="CHEBI:18420"/>
    </cofactor>
</comment>
<evidence type="ECO:0000256" key="2">
    <source>
        <dbReference type="ARBA" id="ARBA00022723"/>
    </source>
</evidence>
<dbReference type="Gene3D" id="1.10.150.520">
    <property type="match status" value="1"/>
</dbReference>
<dbReference type="NCBIfam" id="TIGR01549">
    <property type="entry name" value="HAD-SF-IA-v1"/>
    <property type="match status" value="1"/>
</dbReference>
<gene>
    <name evidence="5" type="ORF">SAMN02745247_01949</name>
</gene>
<name>A0A1M7SJX3_9FIRM</name>
<dbReference type="Gene3D" id="3.40.50.1000">
    <property type="entry name" value="HAD superfamily/HAD-like"/>
    <property type="match status" value="1"/>
</dbReference>
<evidence type="ECO:0000313" key="6">
    <source>
        <dbReference type="Proteomes" id="UP000184097"/>
    </source>
</evidence>
<dbReference type="SFLD" id="SFLDG01129">
    <property type="entry name" value="C1.5:_HAD__Beta-PGM__Phosphata"/>
    <property type="match status" value="1"/>
</dbReference>
<evidence type="ECO:0000313" key="5">
    <source>
        <dbReference type="EMBL" id="SHN58754.1"/>
    </source>
</evidence>
<dbReference type="NCBIfam" id="TIGR01662">
    <property type="entry name" value="HAD-SF-IIIA"/>
    <property type="match status" value="1"/>
</dbReference>
<organism evidence="5 6">
    <name type="scientific">Butyrivibrio hungatei DSM 14810</name>
    <dbReference type="NCBI Taxonomy" id="1121132"/>
    <lineage>
        <taxon>Bacteria</taxon>
        <taxon>Bacillati</taxon>
        <taxon>Bacillota</taxon>
        <taxon>Clostridia</taxon>
        <taxon>Lachnospirales</taxon>
        <taxon>Lachnospiraceae</taxon>
        <taxon>Butyrivibrio</taxon>
    </lineage>
</organism>
<dbReference type="InterPro" id="IPR006439">
    <property type="entry name" value="HAD-SF_hydro_IA"/>
</dbReference>
<dbReference type="InterPro" id="IPR041492">
    <property type="entry name" value="HAD_2"/>
</dbReference>